<evidence type="ECO:0000256" key="5">
    <source>
        <dbReference type="ARBA" id="ARBA00023054"/>
    </source>
</evidence>
<sequence length="432" mass="48942">MDSESKNSFIGSFLQPPDQILPAAFVYIESKKLAAAAGDRPSLPNNQAVVAALKTLQEKICRLELEKSQAEDNVCSLSRAAAQYKKVLEHESYEKDAAHQELMQQRKDASVQLNAAQSRCSLLEKQLDYMRKMVSSVELEKKMILEQQTQLQKEEDQNWLELRAKLEKLEILEKECLRLTATQKIAEDKIKHLEEKLCKEDHQNKLKQDKTAQLQIGFDINRILMSSVTSQCEPEKENGKNKKPRKRNPTMKKIQLSQLHVKAGELPFVAGKVATSGISGHSALSKYVSSCSTSCTATRSFSDLLLASQDELAQMSSEHRELLKQIQETQDSQAREDLEQELDCLVKQMEMKGKQISKLKKHQATVQKLKRKTQKLKQGATHVKLKYGEQKETKEIAVTVKESMSKPCPGQKSRSSLQLLKAVRKLQLSLKK</sequence>
<keyword evidence="5 9" id="KW-0175">Coiled coil</keyword>
<protein>
    <recommendedName>
        <fullName evidence="7">Centrosomal protein 57kDa-like protein 1</fullName>
    </recommendedName>
    <alternativeName>
        <fullName evidence="8">Cep57-related protein</fullName>
    </alternativeName>
</protein>
<gene>
    <name evidence="13" type="primary">Cep57l1</name>
    <name evidence="13" type="ORF">PTILEU_R00875</name>
</gene>
<evidence type="ECO:0000256" key="4">
    <source>
        <dbReference type="ARBA" id="ARBA00022701"/>
    </source>
</evidence>
<evidence type="ECO:0000256" key="9">
    <source>
        <dbReference type="SAM" id="Coils"/>
    </source>
</evidence>
<feature type="region of interest" description="Disordered" evidence="10">
    <location>
        <begin position="229"/>
        <end position="251"/>
    </location>
</feature>
<feature type="coiled-coil region" evidence="9">
    <location>
        <begin position="99"/>
        <end position="196"/>
    </location>
</feature>
<feature type="compositionally biased region" description="Basic residues" evidence="10">
    <location>
        <begin position="241"/>
        <end position="250"/>
    </location>
</feature>
<evidence type="ECO:0000256" key="6">
    <source>
        <dbReference type="ARBA" id="ARBA00023212"/>
    </source>
</evidence>
<dbReference type="EMBL" id="VWYY01000358">
    <property type="protein sequence ID" value="NXE37595.1"/>
    <property type="molecule type" value="Genomic_DNA"/>
</dbReference>
<dbReference type="GO" id="GO:0008017">
    <property type="term" value="F:microtubule binding"/>
    <property type="evidence" value="ECO:0007669"/>
    <property type="project" value="InterPro"/>
</dbReference>
<evidence type="ECO:0000256" key="8">
    <source>
        <dbReference type="ARBA" id="ARBA00042578"/>
    </source>
</evidence>
<dbReference type="InterPro" id="IPR025913">
    <property type="entry name" value="Cep57_CLD"/>
</dbReference>
<comment type="subcellular location">
    <subcellularLocation>
        <location evidence="1">Cytoplasm</location>
        <location evidence="1">Cytoskeleton</location>
        <location evidence="1">Microtubule organizing center</location>
        <location evidence="1">Centrosome</location>
    </subcellularLocation>
</comment>
<dbReference type="Pfam" id="PF14073">
    <property type="entry name" value="Cep57_CLD"/>
    <property type="match status" value="1"/>
</dbReference>
<accession>A0A7K8MCT9</accession>
<feature type="domain" description="Cep57 centrosome microtubule-binding" evidence="11">
    <location>
        <begin position="299"/>
        <end position="362"/>
    </location>
</feature>
<organism evidence="13 14">
    <name type="scientific">Ptilorrhoa leucosticta</name>
    <dbReference type="NCBI Taxonomy" id="449384"/>
    <lineage>
        <taxon>Eukaryota</taxon>
        <taxon>Metazoa</taxon>
        <taxon>Chordata</taxon>
        <taxon>Craniata</taxon>
        <taxon>Vertebrata</taxon>
        <taxon>Euteleostomi</taxon>
        <taxon>Archelosauria</taxon>
        <taxon>Archosauria</taxon>
        <taxon>Dinosauria</taxon>
        <taxon>Saurischia</taxon>
        <taxon>Theropoda</taxon>
        <taxon>Coelurosauria</taxon>
        <taxon>Aves</taxon>
        <taxon>Neognathae</taxon>
        <taxon>Neoaves</taxon>
        <taxon>Telluraves</taxon>
        <taxon>Australaves</taxon>
        <taxon>Passeriformes</taxon>
        <taxon>Corvoidea</taxon>
        <taxon>Cinclosomatidae</taxon>
        <taxon>Ptilorrhoa</taxon>
    </lineage>
</organism>
<dbReference type="GO" id="GO:0043015">
    <property type="term" value="F:gamma-tubulin binding"/>
    <property type="evidence" value="ECO:0007669"/>
    <property type="project" value="InterPro"/>
</dbReference>
<proteinExistence type="inferred from homology"/>
<evidence type="ECO:0000256" key="7">
    <source>
        <dbReference type="ARBA" id="ARBA00041218"/>
    </source>
</evidence>
<feature type="non-terminal residue" evidence="13">
    <location>
        <position position="432"/>
    </location>
</feature>
<evidence type="ECO:0000313" key="14">
    <source>
        <dbReference type="Proteomes" id="UP000547721"/>
    </source>
</evidence>
<keyword evidence="4" id="KW-0493">Microtubule</keyword>
<name>A0A7K8MCT9_9CORV</name>
<evidence type="ECO:0000256" key="1">
    <source>
        <dbReference type="ARBA" id="ARBA00004300"/>
    </source>
</evidence>
<evidence type="ECO:0000313" key="13">
    <source>
        <dbReference type="EMBL" id="NXE37595.1"/>
    </source>
</evidence>
<evidence type="ECO:0000256" key="3">
    <source>
        <dbReference type="ARBA" id="ARBA00022490"/>
    </source>
</evidence>
<comment type="similarity">
    <text evidence="2">Belongs to the translokin family.</text>
</comment>
<dbReference type="AlphaFoldDB" id="A0A7K8MCT9"/>
<dbReference type="GO" id="GO:0005813">
    <property type="term" value="C:centrosome"/>
    <property type="evidence" value="ECO:0007669"/>
    <property type="project" value="UniProtKB-SubCell"/>
</dbReference>
<dbReference type="InterPro" id="IPR051756">
    <property type="entry name" value="Centrosomal_MT-associated"/>
</dbReference>
<keyword evidence="6" id="KW-0206">Cytoskeleton</keyword>
<evidence type="ECO:0000259" key="12">
    <source>
        <dbReference type="Pfam" id="PF14073"/>
    </source>
</evidence>
<evidence type="ECO:0000256" key="2">
    <source>
        <dbReference type="ARBA" id="ARBA00008179"/>
    </source>
</evidence>
<dbReference type="InterPro" id="IPR024957">
    <property type="entry name" value="Cep57_MT-bd_dom"/>
</dbReference>
<reference evidence="13 14" key="1">
    <citation type="submission" date="2019-09" db="EMBL/GenBank/DDBJ databases">
        <title>Bird 10,000 Genomes (B10K) Project - Family phase.</title>
        <authorList>
            <person name="Zhang G."/>
        </authorList>
    </citation>
    <scope>NUCLEOTIDE SEQUENCE [LARGE SCALE GENOMIC DNA]</scope>
    <source>
        <strain evidence="13">B10K-CU-031-17</strain>
        <tissue evidence="13">Muscle</tissue>
    </source>
</reference>
<keyword evidence="14" id="KW-1185">Reference proteome</keyword>
<dbReference type="Proteomes" id="UP000547721">
    <property type="component" value="Unassembled WGS sequence"/>
</dbReference>
<dbReference type="Pfam" id="PF06657">
    <property type="entry name" value="Cep57_MT_bd"/>
    <property type="match status" value="1"/>
</dbReference>
<feature type="coiled-coil region" evidence="9">
    <location>
        <begin position="305"/>
        <end position="379"/>
    </location>
</feature>
<feature type="domain" description="Cep57 centrosome localisation" evidence="12">
    <location>
        <begin position="48"/>
        <end position="225"/>
    </location>
</feature>
<feature type="non-terminal residue" evidence="13">
    <location>
        <position position="1"/>
    </location>
</feature>
<evidence type="ECO:0000259" key="11">
    <source>
        <dbReference type="Pfam" id="PF06657"/>
    </source>
</evidence>
<evidence type="ECO:0000256" key="10">
    <source>
        <dbReference type="SAM" id="MobiDB-lite"/>
    </source>
</evidence>
<dbReference type="PANTHER" id="PTHR19336:SF10">
    <property type="entry name" value="CENTROSOMAL PROTEIN CEP57L1"/>
    <property type="match status" value="1"/>
</dbReference>
<dbReference type="PANTHER" id="PTHR19336">
    <property type="entry name" value="UNCHARACTERIZED DUF1167"/>
    <property type="match status" value="1"/>
</dbReference>
<keyword evidence="3" id="KW-0963">Cytoplasm</keyword>
<dbReference type="Gene3D" id="1.20.58.90">
    <property type="match status" value="1"/>
</dbReference>
<dbReference type="GO" id="GO:0042802">
    <property type="term" value="F:identical protein binding"/>
    <property type="evidence" value="ECO:0007669"/>
    <property type="project" value="InterPro"/>
</dbReference>
<dbReference type="GO" id="GO:0005874">
    <property type="term" value="C:microtubule"/>
    <property type="evidence" value="ECO:0007669"/>
    <property type="project" value="UniProtKB-KW"/>
</dbReference>
<comment type="caution">
    <text evidence="13">The sequence shown here is derived from an EMBL/GenBank/DDBJ whole genome shotgun (WGS) entry which is preliminary data.</text>
</comment>